<dbReference type="InterPro" id="IPR013187">
    <property type="entry name" value="F-box-assoc_dom_typ3"/>
</dbReference>
<dbReference type="Pfam" id="PF00646">
    <property type="entry name" value="F-box"/>
    <property type="match status" value="1"/>
</dbReference>
<sequence length="387" mass="43392">MSKEEEELPKDVIIDILTRVPTKHILRFKSVSKTWNTLFQTPSFVSKHTHNQTQLPALLFTPSDGTTNATGLISLPEAQKPIRIPLELSIPFLNICKPLRVLGTCNGIVCLGVLPICSIILLWNPCTRVFKDLPVSRISRPPNGPIKVVLGFGYDKVDEDYKVLRIVYYGYPLSQVEVYSLGTDSWREVKTSVKFLVFESGSSVFLNGAFHWTALGFEEMNGKKLIVGFGLREEVFKYIMPPKFEVGRGEKFSWNVVAVNGLLGVIGSVKRGTGKTFEVWVMEEYGVVSSWMKYRSFEVGAQFGRSLGCGLNGQVLVEKDDSELVMYDLDSQQIKNIGNHGVAYWSDVFNYVGSLLPIKGGKVVGRFNLSRVTPDPFFVRKMDLTIE</sequence>
<dbReference type="PANTHER" id="PTHR31672:SF13">
    <property type="entry name" value="F-BOX PROTEIN CPR30-LIKE"/>
    <property type="match status" value="1"/>
</dbReference>
<dbReference type="InterPro" id="IPR036047">
    <property type="entry name" value="F-box-like_dom_sf"/>
</dbReference>
<evidence type="ECO:0000259" key="1">
    <source>
        <dbReference type="PROSITE" id="PS50181"/>
    </source>
</evidence>
<keyword evidence="3" id="KW-1185">Reference proteome</keyword>
<proteinExistence type="predicted"/>
<protein>
    <submittedName>
        <fullName evidence="2">FBA domain-containing protein</fullName>
    </submittedName>
</protein>
<reference evidence="2 3" key="1">
    <citation type="journal article" date="2018" name="Mol. Plant">
        <title>The genome of Artemisia annua provides insight into the evolution of Asteraceae family and artemisinin biosynthesis.</title>
        <authorList>
            <person name="Shen Q."/>
            <person name="Zhang L."/>
            <person name="Liao Z."/>
            <person name="Wang S."/>
            <person name="Yan T."/>
            <person name="Shi P."/>
            <person name="Liu M."/>
            <person name="Fu X."/>
            <person name="Pan Q."/>
            <person name="Wang Y."/>
            <person name="Lv Z."/>
            <person name="Lu X."/>
            <person name="Zhang F."/>
            <person name="Jiang W."/>
            <person name="Ma Y."/>
            <person name="Chen M."/>
            <person name="Hao X."/>
            <person name="Li L."/>
            <person name="Tang Y."/>
            <person name="Lv G."/>
            <person name="Zhou Y."/>
            <person name="Sun X."/>
            <person name="Brodelius P.E."/>
            <person name="Rose J.K.C."/>
            <person name="Tang K."/>
        </authorList>
    </citation>
    <scope>NUCLEOTIDE SEQUENCE [LARGE SCALE GENOMIC DNA]</scope>
    <source>
        <strain evidence="3">cv. Huhao1</strain>
        <tissue evidence="2">Leaf</tissue>
    </source>
</reference>
<organism evidence="2 3">
    <name type="scientific">Artemisia annua</name>
    <name type="common">Sweet wormwood</name>
    <dbReference type="NCBI Taxonomy" id="35608"/>
    <lineage>
        <taxon>Eukaryota</taxon>
        <taxon>Viridiplantae</taxon>
        <taxon>Streptophyta</taxon>
        <taxon>Embryophyta</taxon>
        <taxon>Tracheophyta</taxon>
        <taxon>Spermatophyta</taxon>
        <taxon>Magnoliopsida</taxon>
        <taxon>eudicotyledons</taxon>
        <taxon>Gunneridae</taxon>
        <taxon>Pentapetalae</taxon>
        <taxon>asterids</taxon>
        <taxon>campanulids</taxon>
        <taxon>Asterales</taxon>
        <taxon>Asteraceae</taxon>
        <taxon>Asteroideae</taxon>
        <taxon>Anthemideae</taxon>
        <taxon>Artemisiinae</taxon>
        <taxon>Artemisia</taxon>
    </lineage>
</organism>
<dbReference type="SUPFAM" id="SSF81383">
    <property type="entry name" value="F-box domain"/>
    <property type="match status" value="1"/>
</dbReference>
<dbReference type="CDD" id="cd22157">
    <property type="entry name" value="F-box_AtFBW1-like"/>
    <property type="match status" value="1"/>
</dbReference>
<dbReference type="Gene3D" id="1.20.1280.50">
    <property type="match status" value="1"/>
</dbReference>
<dbReference type="InterPro" id="IPR017451">
    <property type="entry name" value="F-box-assoc_interact_dom"/>
</dbReference>
<evidence type="ECO:0000313" key="3">
    <source>
        <dbReference type="Proteomes" id="UP000245207"/>
    </source>
</evidence>
<dbReference type="STRING" id="35608.A0A2U1LH38"/>
<dbReference type="SMART" id="SM00256">
    <property type="entry name" value="FBOX"/>
    <property type="match status" value="1"/>
</dbReference>
<feature type="domain" description="F-box" evidence="1">
    <location>
        <begin position="2"/>
        <end position="48"/>
    </location>
</feature>
<dbReference type="NCBIfam" id="TIGR01640">
    <property type="entry name" value="F_box_assoc_1"/>
    <property type="match status" value="1"/>
</dbReference>
<dbReference type="PROSITE" id="PS50181">
    <property type="entry name" value="FBOX"/>
    <property type="match status" value="1"/>
</dbReference>
<dbReference type="InterPro" id="IPR001810">
    <property type="entry name" value="F-box_dom"/>
</dbReference>
<dbReference type="PANTHER" id="PTHR31672">
    <property type="entry name" value="BNACNNG10540D PROTEIN"/>
    <property type="match status" value="1"/>
</dbReference>
<dbReference type="Pfam" id="PF08268">
    <property type="entry name" value="FBA_3"/>
    <property type="match status" value="1"/>
</dbReference>
<dbReference type="Proteomes" id="UP000245207">
    <property type="component" value="Unassembled WGS sequence"/>
</dbReference>
<comment type="caution">
    <text evidence="2">The sequence shown here is derived from an EMBL/GenBank/DDBJ whole genome shotgun (WGS) entry which is preliminary data.</text>
</comment>
<name>A0A2U1LH38_ARTAN</name>
<dbReference type="AlphaFoldDB" id="A0A2U1LH38"/>
<gene>
    <name evidence="2" type="ORF">CTI12_AA489800</name>
</gene>
<dbReference type="EMBL" id="PKPP01009428">
    <property type="protein sequence ID" value="PWA48282.1"/>
    <property type="molecule type" value="Genomic_DNA"/>
</dbReference>
<dbReference type="OrthoDB" id="1867629at2759"/>
<evidence type="ECO:0000313" key="2">
    <source>
        <dbReference type="EMBL" id="PWA48282.1"/>
    </source>
</evidence>
<dbReference type="InterPro" id="IPR050796">
    <property type="entry name" value="SCF_F-box_component"/>
</dbReference>
<accession>A0A2U1LH38</accession>